<name>A0ABX2N5J3_9SPHN</name>
<organism evidence="2 3">
    <name type="scientific">Parasphingorhabdus flavimaris</name>
    <dbReference type="NCBI Taxonomy" id="266812"/>
    <lineage>
        <taxon>Bacteria</taxon>
        <taxon>Pseudomonadati</taxon>
        <taxon>Pseudomonadota</taxon>
        <taxon>Alphaproteobacteria</taxon>
        <taxon>Sphingomonadales</taxon>
        <taxon>Sphingomonadaceae</taxon>
        <taxon>Parasphingorhabdus</taxon>
    </lineage>
</organism>
<evidence type="ECO:0008006" key="4">
    <source>
        <dbReference type="Google" id="ProtNLM"/>
    </source>
</evidence>
<dbReference type="RefSeq" id="WP_176280402.1">
    <property type="nucleotide sequence ID" value="NZ_JABWMH010000004.1"/>
</dbReference>
<keyword evidence="1" id="KW-0472">Membrane</keyword>
<evidence type="ECO:0000313" key="2">
    <source>
        <dbReference type="EMBL" id="NVD28957.1"/>
    </source>
</evidence>
<gene>
    <name evidence="2" type="ORF">HUO14_13730</name>
</gene>
<feature type="transmembrane region" description="Helical" evidence="1">
    <location>
        <begin position="73"/>
        <end position="95"/>
    </location>
</feature>
<sequence>MADTAQHLDIGRVLNNTFGVIKRNPLIFLGLSFLMVALPQALIQMATGASAVGVDADAMTAMFSSPSMIGTAFGGWLLFVILSILLQATFIIATVKDLNGQAVNLGECVTQALGKILPLIGLGILMTLGIMLGLVLLVIPGLILALMWIVSSPVMMAEDKGIIDSLKRSAELTKGSKRWILLLFVVYMVIASVLGLFMMPFAFAGTVGVTIIGLIINTLTGAIQGTGIAAVYVDLRIVKEGGNTDALANVFA</sequence>
<accession>A0ABX2N5J3</accession>
<dbReference type="EMBL" id="JABWMH010000004">
    <property type="protein sequence ID" value="NVD28957.1"/>
    <property type="molecule type" value="Genomic_DNA"/>
</dbReference>
<feature type="transmembrane region" description="Helical" evidence="1">
    <location>
        <begin position="26"/>
        <end position="53"/>
    </location>
</feature>
<keyword evidence="3" id="KW-1185">Reference proteome</keyword>
<evidence type="ECO:0000256" key="1">
    <source>
        <dbReference type="SAM" id="Phobius"/>
    </source>
</evidence>
<protein>
    <recommendedName>
        <fullName evidence="4">Glycerophosphoryl diester phosphodiesterase membrane domain-containing protein</fullName>
    </recommendedName>
</protein>
<reference evidence="2 3" key="1">
    <citation type="submission" date="2020-06" db="EMBL/GenBank/DDBJ databases">
        <authorList>
            <person name="Kim S.-J."/>
            <person name="Park S.-J."/>
        </authorList>
    </citation>
    <scope>NUCLEOTIDE SEQUENCE [LARGE SCALE GENOMIC DNA]</scope>
    <source>
        <strain evidence="2 3">SW-151</strain>
    </source>
</reference>
<feature type="transmembrane region" description="Helical" evidence="1">
    <location>
        <begin position="179"/>
        <end position="203"/>
    </location>
</feature>
<feature type="transmembrane region" description="Helical" evidence="1">
    <location>
        <begin position="209"/>
        <end position="233"/>
    </location>
</feature>
<proteinExistence type="predicted"/>
<keyword evidence="1" id="KW-1133">Transmembrane helix</keyword>
<dbReference type="Proteomes" id="UP000652427">
    <property type="component" value="Unassembled WGS sequence"/>
</dbReference>
<evidence type="ECO:0000313" key="3">
    <source>
        <dbReference type="Proteomes" id="UP000652427"/>
    </source>
</evidence>
<comment type="caution">
    <text evidence="2">The sequence shown here is derived from an EMBL/GenBank/DDBJ whole genome shotgun (WGS) entry which is preliminary data.</text>
</comment>
<keyword evidence="1" id="KW-0812">Transmembrane</keyword>